<dbReference type="RefSeq" id="XP_011311102.1">
    <property type="nucleotide sequence ID" value="XM_011312800.1"/>
</dbReference>
<feature type="domain" description="C2H2-type" evidence="9">
    <location>
        <begin position="319"/>
        <end position="346"/>
    </location>
</feature>
<dbReference type="PROSITE" id="PS00028">
    <property type="entry name" value="ZINC_FINGER_C2H2_1"/>
    <property type="match status" value="5"/>
</dbReference>
<dbReference type="OrthoDB" id="8113227at2759"/>
<evidence type="ECO:0000256" key="3">
    <source>
        <dbReference type="ARBA" id="ARBA00022737"/>
    </source>
</evidence>
<keyword evidence="7" id="KW-0539">Nucleus</keyword>
<dbReference type="InterPro" id="IPR036236">
    <property type="entry name" value="Znf_C2H2_sf"/>
</dbReference>
<dbReference type="InterPro" id="IPR013087">
    <property type="entry name" value="Znf_C2H2_type"/>
</dbReference>
<feature type="domain" description="C2H2-type" evidence="9">
    <location>
        <begin position="375"/>
        <end position="402"/>
    </location>
</feature>
<dbReference type="FunFam" id="3.30.160.60:FF:002343">
    <property type="entry name" value="Zinc finger protein 33A"/>
    <property type="match status" value="2"/>
</dbReference>
<dbReference type="FunFam" id="3.30.160.60:FF:000096">
    <property type="entry name" value="Zinc finger and BTB domain-containing protein 18 isoform 1"/>
    <property type="match status" value="1"/>
</dbReference>
<evidence type="ECO:0000256" key="7">
    <source>
        <dbReference type="ARBA" id="ARBA00023242"/>
    </source>
</evidence>
<feature type="domain" description="C2H2-type" evidence="9">
    <location>
        <begin position="403"/>
        <end position="430"/>
    </location>
</feature>
<protein>
    <submittedName>
        <fullName evidence="11">Protein glass isoform X1</fullName>
    </submittedName>
</protein>
<evidence type="ECO:0000313" key="10">
    <source>
        <dbReference type="Proteomes" id="UP000694866"/>
    </source>
</evidence>
<reference evidence="11" key="1">
    <citation type="submission" date="2025-08" db="UniProtKB">
        <authorList>
            <consortium name="RefSeq"/>
        </authorList>
    </citation>
    <scope>IDENTIFICATION</scope>
    <source>
        <strain evidence="11">USDA-PBARC FA_bdor</strain>
        <tissue evidence="11">Whole organism</tissue>
    </source>
</reference>
<dbReference type="AlphaFoldDB" id="A0A9R1TK79"/>
<dbReference type="FunFam" id="3.30.160.60:FF:001159">
    <property type="entry name" value="Protein glass"/>
    <property type="match status" value="1"/>
</dbReference>
<dbReference type="GO" id="GO:0000981">
    <property type="term" value="F:DNA-binding transcription factor activity, RNA polymerase II-specific"/>
    <property type="evidence" value="ECO:0007669"/>
    <property type="project" value="TreeGrafter"/>
</dbReference>
<evidence type="ECO:0000256" key="4">
    <source>
        <dbReference type="ARBA" id="ARBA00022771"/>
    </source>
</evidence>
<dbReference type="Pfam" id="PF00096">
    <property type="entry name" value="zf-C2H2"/>
    <property type="match status" value="5"/>
</dbReference>
<keyword evidence="5" id="KW-0862">Zinc</keyword>
<dbReference type="GO" id="GO:0005634">
    <property type="term" value="C:nucleus"/>
    <property type="evidence" value="ECO:0007669"/>
    <property type="project" value="UniProtKB-SubCell"/>
</dbReference>
<sequence length="458" mass="48943">MEFLQNHHSTNSSEPAYTLGLNGLLGSVGSIEASIPNGLCGTSVLSVLGGEETLSESHNPGDDATTAAAAAAAVALGSLQELQSSPGDEINPETGQGIHTNGQTQVVGEFGASFWVDDMAGFPLPPLDLDPLPPGLFSPCSATYNWGCTRSDCMPRAGNPNGEGVADVLLSLKHAVVHPASPTGGYYTSPVGNHHYGQEYGQNLAPPPVAPSHYAAGPAMSVNVSMNMTMNMNMHPGYDQSYASAWGVEPLLSPASQYNPMQESQSRVNQTSTNSFVGAHPSHSHPHTRIQSTGNEHALCVSANTSGSSIIHDDNGRPNLCKICGKTYARPSTLKTHLRTHSGEKPFRCHACSKAFSQAANLTAHARTHSGEKPFRCPVCDRRFSQSSSVTTHMRTHSGERPYRCRFCKKAFSDSSTLTKHLRIHSGEKPYQCKLCLLRFSQSGNLNRHMRVHGGSLT</sequence>
<keyword evidence="6" id="KW-0238">DNA-binding</keyword>
<dbReference type="Proteomes" id="UP000694866">
    <property type="component" value="Unplaced"/>
</dbReference>
<keyword evidence="2" id="KW-0479">Metal-binding</keyword>
<organism evidence="10 11">
    <name type="scientific">Fopius arisanus</name>
    <dbReference type="NCBI Taxonomy" id="64838"/>
    <lineage>
        <taxon>Eukaryota</taxon>
        <taxon>Metazoa</taxon>
        <taxon>Ecdysozoa</taxon>
        <taxon>Arthropoda</taxon>
        <taxon>Hexapoda</taxon>
        <taxon>Insecta</taxon>
        <taxon>Pterygota</taxon>
        <taxon>Neoptera</taxon>
        <taxon>Endopterygota</taxon>
        <taxon>Hymenoptera</taxon>
        <taxon>Apocrita</taxon>
        <taxon>Ichneumonoidea</taxon>
        <taxon>Braconidae</taxon>
        <taxon>Opiinae</taxon>
        <taxon>Fopius</taxon>
    </lineage>
</organism>
<dbReference type="GeneID" id="105271328"/>
<accession>A0A9R1TK79</accession>
<dbReference type="GO" id="GO:0003677">
    <property type="term" value="F:DNA binding"/>
    <property type="evidence" value="ECO:0007669"/>
    <property type="project" value="UniProtKB-KW"/>
</dbReference>
<evidence type="ECO:0000256" key="8">
    <source>
        <dbReference type="PROSITE-ProRule" id="PRU00042"/>
    </source>
</evidence>
<gene>
    <name evidence="11" type="primary">LOC105271328</name>
</gene>
<proteinExistence type="predicted"/>
<dbReference type="SUPFAM" id="SSF57667">
    <property type="entry name" value="beta-beta-alpha zinc fingers"/>
    <property type="match status" value="3"/>
</dbReference>
<feature type="domain" description="C2H2-type" evidence="9">
    <location>
        <begin position="431"/>
        <end position="458"/>
    </location>
</feature>
<dbReference type="SMART" id="SM00355">
    <property type="entry name" value="ZnF_C2H2"/>
    <property type="match status" value="5"/>
</dbReference>
<evidence type="ECO:0000256" key="2">
    <source>
        <dbReference type="ARBA" id="ARBA00022723"/>
    </source>
</evidence>
<evidence type="ECO:0000256" key="5">
    <source>
        <dbReference type="ARBA" id="ARBA00022833"/>
    </source>
</evidence>
<dbReference type="Gene3D" id="3.30.160.60">
    <property type="entry name" value="Classic Zinc Finger"/>
    <property type="match status" value="5"/>
</dbReference>
<keyword evidence="3" id="KW-0677">Repeat</keyword>
<dbReference type="GO" id="GO:0008270">
    <property type="term" value="F:zinc ion binding"/>
    <property type="evidence" value="ECO:0007669"/>
    <property type="project" value="UniProtKB-KW"/>
</dbReference>
<dbReference type="KEGG" id="fas:105271328"/>
<keyword evidence="10" id="KW-1185">Reference proteome</keyword>
<name>A0A9R1TK79_9HYME</name>
<evidence type="ECO:0000313" key="11">
    <source>
        <dbReference type="RefSeq" id="XP_011311102.1"/>
    </source>
</evidence>
<comment type="subcellular location">
    <subcellularLocation>
        <location evidence="1">Nucleus</location>
    </subcellularLocation>
</comment>
<feature type="domain" description="C2H2-type" evidence="9">
    <location>
        <begin position="347"/>
        <end position="374"/>
    </location>
</feature>
<dbReference type="PANTHER" id="PTHR24394">
    <property type="entry name" value="ZINC FINGER PROTEIN"/>
    <property type="match status" value="1"/>
</dbReference>
<keyword evidence="4 8" id="KW-0863">Zinc-finger</keyword>
<evidence type="ECO:0000256" key="6">
    <source>
        <dbReference type="ARBA" id="ARBA00023125"/>
    </source>
</evidence>
<evidence type="ECO:0000256" key="1">
    <source>
        <dbReference type="ARBA" id="ARBA00004123"/>
    </source>
</evidence>
<dbReference type="PANTHER" id="PTHR24394:SF44">
    <property type="entry name" value="ZINC FINGER PROTEIN 271-LIKE"/>
    <property type="match status" value="1"/>
</dbReference>
<dbReference type="PROSITE" id="PS50157">
    <property type="entry name" value="ZINC_FINGER_C2H2_2"/>
    <property type="match status" value="5"/>
</dbReference>
<dbReference type="FunFam" id="3.30.160.60:FF:000875">
    <property type="entry name" value="zinc finger protein 236 isoform X7"/>
    <property type="match status" value="1"/>
</dbReference>
<evidence type="ECO:0000259" key="9">
    <source>
        <dbReference type="PROSITE" id="PS50157"/>
    </source>
</evidence>